<dbReference type="OrthoDB" id="1108410at2759"/>
<accession>A0A9W3DCN0</accession>
<dbReference type="AlphaFoldDB" id="A0A9W3DCN0"/>
<keyword evidence="1" id="KW-1185">Reference proteome</keyword>
<dbReference type="InterPro" id="IPR043502">
    <property type="entry name" value="DNA/RNA_pol_sf"/>
</dbReference>
<evidence type="ECO:0000313" key="1">
    <source>
        <dbReference type="Proteomes" id="UP000504610"/>
    </source>
</evidence>
<evidence type="ECO:0000313" key="2">
    <source>
        <dbReference type="RefSeq" id="XP_056861624.1"/>
    </source>
</evidence>
<dbReference type="SUPFAM" id="SSF56672">
    <property type="entry name" value="DNA/RNA polymerases"/>
    <property type="match status" value="1"/>
</dbReference>
<proteinExistence type="predicted"/>
<dbReference type="GeneID" id="130509513"/>
<dbReference type="PANTHER" id="PTHR11439">
    <property type="entry name" value="GAG-POL-RELATED RETROTRANSPOSON"/>
    <property type="match status" value="1"/>
</dbReference>
<organism evidence="1 2">
    <name type="scientific">Raphanus sativus</name>
    <name type="common">Radish</name>
    <name type="synonym">Raphanus raphanistrum var. sativus</name>
    <dbReference type="NCBI Taxonomy" id="3726"/>
    <lineage>
        <taxon>Eukaryota</taxon>
        <taxon>Viridiplantae</taxon>
        <taxon>Streptophyta</taxon>
        <taxon>Embryophyta</taxon>
        <taxon>Tracheophyta</taxon>
        <taxon>Spermatophyta</taxon>
        <taxon>Magnoliopsida</taxon>
        <taxon>eudicotyledons</taxon>
        <taxon>Gunneridae</taxon>
        <taxon>Pentapetalae</taxon>
        <taxon>rosids</taxon>
        <taxon>malvids</taxon>
        <taxon>Brassicales</taxon>
        <taxon>Brassicaceae</taxon>
        <taxon>Brassiceae</taxon>
        <taxon>Raphanus</taxon>
    </lineage>
</organism>
<name>A0A9W3DCN0_RAPSA</name>
<dbReference type="RefSeq" id="XP_056861624.1">
    <property type="nucleotide sequence ID" value="XM_057005644.1"/>
</dbReference>
<sequence length="181" mass="20285">MPWSLLKKQAYLVVNRFSVPMEPNAKLSTTNGSALPDAAVYRRLVGRLLYLTHTRPDITYAVHKLSQFMSHPTDIHLQAAYRVLRYLKGDPAQGLFYSASSPMKLTAYSDANWAACQDTRQSITGYCVFLGDSLISWRSKKQQTVSRSSSEAEYRAMADATCELIWLTTVLTELHCPPCGS</sequence>
<dbReference type="KEGG" id="rsz:130509513"/>
<reference evidence="1" key="1">
    <citation type="journal article" date="2019" name="Database">
        <title>The radish genome database (RadishGD): an integrated information resource for radish genomics.</title>
        <authorList>
            <person name="Yu H.J."/>
            <person name="Baek S."/>
            <person name="Lee Y.J."/>
            <person name="Cho A."/>
            <person name="Mun J.H."/>
        </authorList>
    </citation>
    <scope>NUCLEOTIDE SEQUENCE [LARGE SCALE GENOMIC DNA]</scope>
    <source>
        <strain evidence="1">cv. WK10039</strain>
    </source>
</reference>
<dbReference type="PANTHER" id="PTHR11439:SF494">
    <property type="entry name" value="CYSTEINE-RICH RLK (RECEPTOR-LIKE PROTEIN KINASE) 8"/>
    <property type="match status" value="1"/>
</dbReference>
<reference evidence="2" key="2">
    <citation type="submission" date="2025-08" db="UniProtKB">
        <authorList>
            <consortium name="RefSeq"/>
        </authorList>
    </citation>
    <scope>IDENTIFICATION</scope>
    <source>
        <tissue evidence="2">Leaf</tissue>
    </source>
</reference>
<protein>
    <submittedName>
        <fullName evidence="2">Secreted RxLR effector protein 161-like</fullName>
    </submittedName>
</protein>
<gene>
    <name evidence="2" type="primary">LOC130509513</name>
</gene>
<dbReference type="Proteomes" id="UP000504610">
    <property type="component" value="Chromosome 3"/>
</dbReference>
<dbReference type="CDD" id="cd09272">
    <property type="entry name" value="RNase_HI_RT_Ty1"/>
    <property type="match status" value="1"/>
</dbReference>